<dbReference type="AlphaFoldDB" id="A0A6J7HWB6"/>
<accession>A0A6J7HWB6</accession>
<gene>
    <name evidence="1" type="ORF">UFOPK3614_00847</name>
</gene>
<sequence>MRNWRENLATSEGRKYIHERLINFARAANTNGKCAGLAEFIRNVPDTKVIEQIHKWIKLYTPIRIDPSGNDLLFIVPTKLKGTYDFASGSLNPYYSIELVSIAIRPKLSNSMKIDLVIAPKTQLNDTQFKKKNIKLALDKFFDDPCSSNKQRLIELIEDVPMTKARRGSIFVQGGSPGSSRR</sequence>
<dbReference type="EMBL" id="CAFBMS010000047">
    <property type="protein sequence ID" value="CAB4920759.1"/>
    <property type="molecule type" value="Genomic_DNA"/>
</dbReference>
<proteinExistence type="predicted"/>
<reference evidence="1" key="1">
    <citation type="submission" date="2020-05" db="EMBL/GenBank/DDBJ databases">
        <authorList>
            <person name="Chiriac C."/>
            <person name="Salcher M."/>
            <person name="Ghai R."/>
            <person name="Kavagutti S V."/>
        </authorList>
    </citation>
    <scope>NUCLEOTIDE SEQUENCE</scope>
</reference>
<organism evidence="1">
    <name type="scientific">freshwater metagenome</name>
    <dbReference type="NCBI Taxonomy" id="449393"/>
    <lineage>
        <taxon>unclassified sequences</taxon>
        <taxon>metagenomes</taxon>
        <taxon>ecological metagenomes</taxon>
    </lineage>
</organism>
<name>A0A6J7HWB6_9ZZZZ</name>
<protein>
    <submittedName>
        <fullName evidence="1">Unannotated protein</fullName>
    </submittedName>
</protein>
<evidence type="ECO:0000313" key="1">
    <source>
        <dbReference type="EMBL" id="CAB4920759.1"/>
    </source>
</evidence>